<evidence type="ECO:0000313" key="4">
    <source>
        <dbReference type="Proteomes" id="UP001314170"/>
    </source>
</evidence>
<dbReference type="AlphaFoldDB" id="A0AAV1SHI4"/>
<evidence type="ECO:0000313" key="3">
    <source>
        <dbReference type="EMBL" id="CAK7349728.1"/>
    </source>
</evidence>
<keyword evidence="2" id="KW-0472">Membrane</keyword>
<dbReference type="EMBL" id="CAWUPB010001176">
    <property type="protein sequence ID" value="CAK7349728.1"/>
    <property type="molecule type" value="Genomic_DNA"/>
</dbReference>
<proteinExistence type="predicted"/>
<accession>A0AAV1SHI4</accession>
<dbReference type="Proteomes" id="UP001314170">
    <property type="component" value="Unassembled WGS sequence"/>
</dbReference>
<keyword evidence="4" id="KW-1185">Reference proteome</keyword>
<comment type="caution">
    <text evidence="3">The sequence shown here is derived from an EMBL/GenBank/DDBJ whole genome shotgun (WGS) entry which is preliminary data.</text>
</comment>
<keyword evidence="2" id="KW-0812">Transmembrane</keyword>
<keyword evidence="2" id="KW-1133">Transmembrane helix</keyword>
<name>A0AAV1SHI4_9ROSI</name>
<organism evidence="3 4">
    <name type="scientific">Dovyalis caffra</name>
    <dbReference type="NCBI Taxonomy" id="77055"/>
    <lineage>
        <taxon>Eukaryota</taxon>
        <taxon>Viridiplantae</taxon>
        <taxon>Streptophyta</taxon>
        <taxon>Embryophyta</taxon>
        <taxon>Tracheophyta</taxon>
        <taxon>Spermatophyta</taxon>
        <taxon>Magnoliopsida</taxon>
        <taxon>eudicotyledons</taxon>
        <taxon>Gunneridae</taxon>
        <taxon>Pentapetalae</taxon>
        <taxon>rosids</taxon>
        <taxon>fabids</taxon>
        <taxon>Malpighiales</taxon>
        <taxon>Salicaceae</taxon>
        <taxon>Flacourtieae</taxon>
        <taxon>Dovyalis</taxon>
    </lineage>
</organism>
<evidence type="ECO:0000256" key="2">
    <source>
        <dbReference type="SAM" id="Phobius"/>
    </source>
</evidence>
<feature type="compositionally biased region" description="Basic and acidic residues" evidence="1">
    <location>
        <begin position="117"/>
        <end position="132"/>
    </location>
</feature>
<feature type="non-terminal residue" evidence="3">
    <location>
        <position position="164"/>
    </location>
</feature>
<sequence>MKNNKRMKRVSIFMGRWRGAFGTSRRWRSCFQENRQMLLVIRGKTGYWKPGFLSFLLGKTIGILENPLLSVLLAPAFLGISFTVLPLFGAGKFADTIRIQGRKYQKKRSVQGGPKSETVRDQHMETDQHNGTDESPQSGAKLYASRNKPTRFLSLATISEGPRG</sequence>
<feature type="transmembrane region" description="Helical" evidence="2">
    <location>
        <begin position="70"/>
        <end position="94"/>
    </location>
</feature>
<gene>
    <name evidence="3" type="ORF">DCAF_LOCUS22448</name>
</gene>
<evidence type="ECO:0000256" key="1">
    <source>
        <dbReference type="SAM" id="MobiDB-lite"/>
    </source>
</evidence>
<feature type="region of interest" description="Disordered" evidence="1">
    <location>
        <begin position="104"/>
        <end position="148"/>
    </location>
</feature>
<protein>
    <submittedName>
        <fullName evidence="3">Uncharacterized protein</fullName>
    </submittedName>
</protein>
<reference evidence="3 4" key="1">
    <citation type="submission" date="2024-01" db="EMBL/GenBank/DDBJ databases">
        <authorList>
            <person name="Waweru B."/>
        </authorList>
    </citation>
    <scope>NUCLEOTIDE SEQUENCE [LARGE SCALE GENOMIC DNA]</scope>
</reference>